<evidence type="ECO:0000256" key="1">
    <source>
        <dbReference type="SAM" id="Phobius"/>
    </source>
</evidence>
<feature type="domain" description="HAMP" evidence="3">
    <location>
        <begin position="173"/>
        <end position="226"/>
    </location>
</feature>
<dbReference type="InterPro" id="IPR052155">
    <property type="entry name" value="Biofilm_reg_signaling"/>
</dbReference>
<dbReference type="InterPro" id="IPR029787">
    <property type="entry name" value="Nucleotide_cyclase"/>
</dbReference>
<dbReference type="Pfam" id="PF00990">
    <property type="entry name" value="GGDEF"/>
    <property type="match status" value="1"/>
</dbReference>
<dbReference type="InterPro" id="IPR000160">
    <property type="entry name" value="GGDEF_dom"/>
</dbReference>
<dbReference type="Gene3D" id="3.30.70.270">
    <property type="match status" value="1"/>
</dbReference>
<evidence type="ECO:0000259" key="4">
    <source>
        <dbReference type="PROSITE" id="PS50887"/>
    </source>
</evidence>
<organism evidence="5 6">
    <name type="scientific">Aromatoleum diolicum</name>
    <dbReference type="NCBI Taxonomy" id="75796"/>
    <lineage>
        <taxon>Bacteria</taxon>
        <taxon>Pseudomonadati</taxon>
        <taxon>Pseudomonadota</taxon>
        <taxon>Betaproteobacteria</taxon>
        <taxon>Rhodocyclales</taxon>
        <taxon>Rhodocyclaceae</taxon>
        <taxon>Aromatoleum</taxon>
    </lineage>
</organism>
<protein>
    <submittedName>
        <fullName evidence="5">EAL domain-containing protein</fullName>
    </submittedName>
</protein>
<dbReference type="PROSITE" id="PS50887">
    <property type="entry name" value="GGDEF"/>
    <property type="match status" value="1"/>
</dbReference>
<comment type="caution">
    <text evidence="5">The sequence shown here is derived from an EMBL/GenBank/DDBJ whole genome shotgun (WGS) entry which is preliminary data.</text>
</comment>
<keyword evidence="1" id="KW-1133">Transmembrane helix</keyword>
<dbReference type="InterPro" id="IPR001633">
    <property type="entry name" value="EAL_dom"/>
</dbReference>
<reference evidence="5 6" key="1">
    <citation type="submission" date="2019-12" db="EMBL/GenBank/DDBJ databases">
        <title>Comparative genomics gives insights into the taxonomy of the Azoarcus-Aromatoleum group and reveals separate origins of nif in the plant-associated Azoarcus and non-plant-associated Aromatoleum sub-groups.</title>
        <authorList>
            <person name="Lafos M."/>
            <person name="Maluk M."/>
            <person name="Batista M."/>
            <person name="Junghare M."/>
            <person name="Carmona M."/>
            <person name="Faoro H."/>
            <person name="Cruz L.M."/>
            <person name="Battistoni F."/>
            <person name="De Souza E."/>
            <person name="Pedrosa F."/>
            <person name="Chen W.-M."/>
            <person name="Poole P.S."/>
            <person name="Dixon R.A."/>
            <person name="James E.K."/>
        </authorList>
    </citation>
    <scope>NUCLEOTIDE SEQUENCE [LARGE SCALE GENOMIC DNA]</scope>
    <source>
        <strain evidence="5 6">22Lin</strain>
    </source>
</reference>
<dbReference type="SMART" id="SM00052">
    <property type="entry name" value="EAL"/>
    <property type="match status" value="1"/>
</dbReference>
<dbReference type="CDD" id="cd01949">
    <property type="entry name" value="GGDEF"/>
    <property type="match status" value="1"/>
</dbReference>
<dbReference type="SMART" id="SM00267">
    <property type="entry name" value="GGDEF"/>
    <property type="match status" value="1"/>
</dbReference>
<gene>
    <name evidence="5" type="ORF">GPA25_21740</name>
</gene>
<dbReference type="Gene3D" id="3.20.20.450">
    <property type="entry name" value="EAL domain"/>
    <property type="match status" value="1"/>
</dbReference>
<proteinExistence type="predicted"/>
<dbReference type="SUPFAM" id="SSF158472">
    <property type="entry name" value="HAMP domain-like"/>
    <property type="match status" value="1"/>
</dbReference>
<dbReference type="InterPro" id="IPR003660">
    <property type="entry name" value="HAMP_dom"/>
</dbReference>
<feature type="transmembrane region" description="Helical" evidence="1">
    <location>
        <begin position="146"/>
        <end position="169"/>
    </location>
</feature>
<dbReference type="InterPro" id="IPR043128">
    <property type="entry name" value="Rev_trsase/Diguanyl_cyclase"/>
</dbReference>
<name>A0ABX1QG08_9RHOO</name>
<dbReference type="Gene3D" id="6.10.340.10">
    <property type="match status" value="1"/>
</dbReference>
<dbReference type="Proteomes" id="UP000648984">
    <property type="component" value="Unassembled WGS sequence"/>
</dbReference>
<dbReference type="PROSITE" id="PS50885">
    <property type="entry name" value="HAMP"/>
    <property type="match status" value="1"/>
</dbReference>
<dbReference type="Pfam" id="PF00563">
    <property type="entry name" value="EAL"/>
    <property type="match status" value="1"/>
</dbReference>
<dbReference type="SUPFAM" id="SSF141868">
    <property type="entry name" value="EAL domain-like"/>
    <property type="match status" value="1"/>
</dbReference>
<dbReference type="CDD" id="cd06225">
    <property type="entry name" value="HAMP"/>
    <property type="match status" value="1"/>
</dbReference>
<dbReference type="CDD" id="cd01948">
    <property type="entry name" value="EAL"/>
    <property type="match status" value="1"/>
</dbReference>
<evidence type="ECO:0000259" key="3">
    <source>
        <dbReference type="PROSITE" id="PS50885"/>
    </source>
</evidence>
<dbReference type="InterPro" id="IPR033417">
    <property type="entry name" value="CHASE8"/>
</dbReference>
<sequence length="689" mass="75441">MRAWLNDLPIPVKLWIFNVLTALIAGVVSAVLLILIVWRVEYGEAQRDAEIKAAIIAENALPALQFRDNRTADEILAGLARDGAVLDARIVEANGQVFARFTPPDDSGQRDVSEDTLQVAVPMSAGGERLATLEVISDTTTVSDQIVTYIAALGLATAVALIVGSFIVVRLQRAITDPLAELTHLMGEVSGSRDLSRRARVPNRDELGQLSDSFNRMIDQIDQRNTALGLELAERLRAEERLEHLAHHDPVTGLPNRHFFRKRTGDLTRGKALAEGSMALLFVDLDNFKYINDTFGHDCGDQLLVAVAERLLACVRAHDMVVRFGGDEFVVLLDRIGDSAQAQRLGEKLLETIVRPFDLADACFYVTCSIGVAVAPEHAANFDELLRKSDAAMYVAKAAGKNAVRLWEPSISDESSARFMLELDLRKALAHGELAMHYQPIVALDTGRIAGMEALMRWHHPTRGFVSPAEFIPIAEDTGLILELGEWAMREAFSQAAQWNARFGPLFVAVNVSGRQFRDREFASKAESIARASGLARDMSELEVTESIIMGHTEEAVHLLEDLSARGFALALDDFGTGYSSLSYLKRFPLDKLKIDRSFVKDLPDDLEDAAIAEAIVGLARTLSMRVVAEGIETEAQAQVLRELGCQYGQGYFFSKPLAAELMAAFIAENHGQRMAEPGLGTSCAASCA</sequence>
<dbReference type="EMBL" id="WTVQ01000061">
    <property type="protein sequence ID" value="NMG77377.1"/>
    <property type="molecule type" value="Genomic_DNA"/>
</dbReference>
<dbReference type="PROSITE" id="PS50883">
    <property type="entry name" value="EAL"/>
    <property type="match status" value="1"/>
</dbReference>
<dbReference type="PANTHER" id="PTHR44757">
    <property type="entry name" value="DIGUANYLATE CYCLASE DGCP"/>
    <property type="match status" value="1"/>
</dbReference>
<dbReference type="SMART" id="SM00304">
    <property type="entry name" value="HAMP"/>
    <property type="match status" value="1"/>
</dbReference>
<accession>A0ABX1QG08</accession>
<dbReference type="PANTHER" id="PTHR44757:SF2">
    <property type="entry name" value="BIOFILM ARCHITECTURE MAINTENANCE PROTEIN MBAA"/>
    <property type="match status" value="1"/>
</dbReference>
<evidence type="ECO:0000313" key="6">
    <source>
        <dbReference type="Proteomes" id="UP000648984"/>
    </source>
</evidence>
<feature type="domain" description="GGDEF" evidence="4">
    <location>
        <begin position="276"/>
        <end position="409"/>
    </location>
</feature>
<dbReference type="InterPro" id="IPR035919">
    <property type="entry name" value="EAL_sf"/>
</dbReference>
<keyword evidence="1" id="KW-0812">Transmembrane</keyword>
<evidence type="ECO:0000259" key="2">
    <source>
        <dbReference type="PROSITE" id="PS50883"/>
    </source>
</evidence>
<feature type="domain" description="EAL" evidence="2">
    <location>
        <begin position="418"/>
        <end position="671"/>
    </location>
</feature>
<dbReference type="RefSeq" id="WP_169262508.1">
    <property type="nucleotide sequence ID" value="NZ_WTVQ01000061.1"/>
</dbReference>
<feature type="transmembrane region" description="Helical" evidence="1">
    <location>
        <begin position="15"/>
        <end position="38"/>
    </location>
</feature>
<dbReference type="NCBIfam" id="TIGR00254">
    <property type="entry name" value="GGDEF"/>
    <property type="match status" value="1"/>
</dbReference>
<dbReference type="Pfam" id="PF00672">
    <property type="entry name" value="HAMP"/>
    <property type="match status" value="1"/>
</dbReference>
<keyword evidence="1" id="KW-0472">Membrane</keyword>
<dbReference type="Pfam" id="PF17152">
    <property type="entry name" value="CHASE8"/>
    <property type="match status" value="1"/>
</dbReference>
<evidence type="ECO:0000313" key="5">
    <source>
        <dbReference type="EMBL" id="NMG77377.1"/>
    </source>
</evidence>
<keyword evidence="6" id="KW-1185">Reference proteome</keyword>
<dbReference type="SUPFAM" id="SSF55073">
    <property type="entry name" value="Nucleotide cyclase"/>
    <property type="match status" value="1"/>
</dbReference>